<keyword evidence="3" id="KW-1185">Reference proteome</keyword>
<accession>A0ABQ2N979</accession>
<evidence type="ECO:0000256" key="1">
    <source>
        <dbReference type="SAM" id="MobiDB-lite"/>
    </source>
</evidence>
<evidence type="ECO:0000313" key="2">
    <source>
        <dbReference type="EMBL" id="GGO86378.1"/>
    </source>
</evidence>
<gene>
    <name evidence="2" type="ORF">GCM10011584_08540</name>
</gene>
<dbReference type="RefSeq" id="WP_188782698.1">
    <property type="nucleotide sequence ID" value="NZ_BMNI01000001.1"/>
</dbReference>
<name>A0ABQ2N979_9ACTN</name>
<comment type="caution">
    <text evidence="2">The sequence shown here is derived from an EMBL/GenBank/DDBJ whole genome shotgun (WGS) entry which is preliminary data.</text>
</comment>
<dbReference type="EMBL" id="BMNI01000001">
    <property type="protein sequence ID" value="GGO86378.1"/>
    <property type="molecule type" value="Genomic_DNA"/>
</dbReference>
<sequence length="56" mass="6084">MSGYEIGQSVQVKGRDGTDSTGTVVSWDDTRQQYLVQVDGDEGQHYFAGDELATDA</sequence>
<feature type="region of interest" description="Disordered" evidence="1">
    <location>
        <begin position="1"/>
        <end position="24"/>
    </location>
</feature>
<evidence type="ECO:0008006" key="4">
    <source>
        <dbReference type="Google" id="ProtNLM"/>
    </source>
</evidence>
<evidence type="ECO:0000313" key="3">
    <source>
        <dbReference type="Proteomes" id="UP000655410"/>
    </source>
</evidence>
<proteinExistence type="predicted"/>
<organism evidence="2 3">
    <name type="scientific">Nocardioides phosphati</name>
    <dbReference type="NCBI Taxonomy" id="1867775"/>
    <lineage>
        <taxon>Bacteria</taxon>
        <taxon>Bacillati</taxon>
        <taxon>Actinomycetota</taxon>
        <taxon>Actinomycetes</taxon>
        <taxon>Propionibacteriales</taxon>
        <taxon>Nocardioidaceae</taxon>
        <taxon>Nocardioides</taxon>
    </lineage>
</organism>
<reference evidence="3" key="1">
    <citation type="journal article" date="2019" name="Int. J. Syst. Evol. Microbiol.">
        <title>The Global Catalogue of Microorganisms (GCM) 10K type strain sequencing project: providing services to taxonomists for standard genome sequencing and annotation.</title>
        <authorList>
            <consortium name="The Broad Institute Genomics Platform"/>
            <consortium name="The Broad Institute Genome Sequencing Center for Infectious Disease"/>
            <person name="Wu L."/>
            <person name="Ma J."/>
        </authorList>
    </citation>
    <scope>NUCLEOTIDE SEQUENCE [LARGE SCALE GENOMIC DNA]</scope>
    <source>
        <strain evidence="3">CGMCC 4.7371</strain>
    </source>
</reference>
<dbReference type="Proteomes" id="UP000655410">
    <property type="component" value="Unassembled WGS sequence"/>
</dbReference>
<protein>
    <recommendedName>
        <fullName evidence="4">DUF1918 domain-containing protein</fullName>
    </recommendedName>
</protein>